<dbReference type="STRING" id="86259.A0A4Z1P2L4"/>
<reference evidence="1 2" key="1">
    <citation type="submission" date="2019-04" db="EMBL/GenBank/DDBJ databases">
        <title>High contiguity whole genome sequence and gene annotation resource for two Venturia nashicola isolates.</title>
        <authorList>
            <person name="Prokchorchik M."/>
            <person name="Won K."/>
            <person name="Lee Y."/>
            <person name="Choi E.D."/>
            <person name="Segonzac C."/>
            <person name="Sohn K.H."/>
        </authorList>
    </citation>
    <scope>NUCLEOTIDE SEQUENCE [LARGE SCALE GENOMIC DNA]</scope>
    <source>
        <strain evidence="1 2">PRI2</strain>
    </source>
</reference>
<dbReference type="SUPFAM" id="SSF53335">
    <property type="entry name" value="S-adenosyl-L-methionine-dependent methyltransferases"/>
    <property type="match status" value="1"/>
</dbReference>
<dbReference type="GO" id="GO:0008757">
    <property type="term" value="F:S-adenosylmethionine-dependent methyltransferase activity"/>
    <property type="evidence" value="ECO:0007669"/>
    <property type="project" value="UniProtKB-ARBA"/>
</dbReference>
<dbReference type="Pfam" id="PF10294">
    <property type="entry name" value="Methyltransf_16"/>
    <property type="match status" value="1"/>
</dbReference>
<dbReference type="InterPro" id="IPR029063">
    <property type="entry name" value="SAM-dependent_MTases_sf"/>
</dbReference>
<name>A0A4Z1P2L4_9PEZI</name>
<gene>
    <name evidence="1" type="ORF">E6O75_ATG08718</name>
</gene>
<evidence type="ECO:0000313" key="1">
    <source>
        <dbReference type="EMBL" id="TID14572.1"/>
    </source>
</evidence>
<dbReference type="PANTHER" id="PTHR14614">
    <property type="entry name" value="HEPATOCELLULAR CARCINOMA-ASSOCIATED ANTIGEN"/>
    <property type="match status" value="1"/>
</dbReference>
<dbReference type="Proteomes" id="UP000298493">
    <property type="component" value="Unassembled WGS sequence"/>
</dbReference>
<dbReference type="EMBL" id="SNSC02000022">
    <property type="protein sequence ID" value="TID14572.1"/>
    <property type="molecule type" value="Genomic_DNA"/>
</dbReference>
<proteinExistence type="predicted"/>
<organism evidence="1 2">
    <name type="scientific">Venturia nashicola</name>
    <dbReference type="NCBI Taxonomy" id="86259"/>
    <lineage>
        <taxon>Eukaryota</taxon>
        <taxon>Fungi</taxon>
        <taxon>Dikarya</taxon>
        <taxon>Ascomycota</taxon>
        <taxon>Pezizomycotina</taxon>
        <taxon>Dothideomycetes</taxon>
        <taxon>Pleosporomycetidae</taxon>
        <taxon>Venturiales</taxon>
        <taxon>Venturiaceae</taxon>
        <taxon>Venturia</taxon>
    </lineage>
</organism>
<dbReference type="AlphaFoldDB" id="A0A4Z1P2L4"/>
<dbReference type="CDD" id="cd02440">
    <property type="entry name" value="AdoMet_MTases"/>
    <property type="match status" value="1"/>
</dbReference>
<sequence>MASLYHGSENELQLFNRQVLQLVDPKELQWPSSGSLRSLDVQSRIHQKLFQSEHPPPQRYQLRVLKKLLSLIEDSIVDPDEDEISDDLSTAIANLMTKRLPSEAQAVQQPSYVTYNFSTASKQVPFVTVLESRSLLSTSGGTGFRTWEAALHLGSYLSTDEGTALVRGKRILELGSGTGMLSILCARWLGCTQVTATDGDDRVVEALDNNIFLNGLQQSDLIAARILKWGRALEENEGGMQQVAEIAIGADITYDPTIIPPLISTLRELCSINENMEILIAATVRQTDTLSIFLHACGRSNFSIAEVDFPMIPKKEQKGPFYSDIAPVRIFRLRSTGRQADPFAI</sequence>
<dbReference type="Gene3D" id="3.40.50.150">
    <property type="entry name" value="Vaccinia Virus protein VP39"/>
    <property type="match status" value="1"/>
</dbReference>
<dbReference type="PANTHER" id="PTHR14614:SF130">
    <property type="entry name" value="PROTEIN-LYSINE N-METHYLTRANSFERASE EEF2KMT"/>
    <property type="match status" value="1"/>
</dbReference>
<accession>A0A4Z1P2L4</accession>
<comment type="caution">
    <text evidence="1">The sequence shown here is derived from an EMBL/GenBank/DDBJ whole genome shotgun (WGS) entry which is preliminary data.</text>
</comment>
<keyword evidence="2" id="KW-1185">Reference proteome</keyword>
<evidence type="ECO:0000313" key="2">
    <source>
        <dbReference type="Proteomes" id="UP000298493"/>
    </source>
</evidence>
<dbReference type="GO" id="GO:0005737">
    <property type="term" value="C:cytoplasm"/>
    <property type="evidence" value="ECO:0007669"/>
    <property type="project" value="TreeGrafter"/>
</dbReference>
<dbReference type="InterPro" id="IPR019410">
    <property type="entry name" value="Methyltransf_16"/>
</dbReference>
<protein>
    <submittedName>
        <fullName evidence="1">Gb</fullName>
    </submittedName>
</protein>